<evidence type="ECO:0000256" key="1">
    <source>
        <dbReference type="ARBA" id="ARBA00010716"/>
    </source>
</evidence>
<dbReference type="Gene3D" id="2.30.40.10">
    <property type="entry name" value="Urease, subunit C, domain 1"/>
    <property type="match status" value="1"/>
</dbReference>
<dbReference type="PANTHER" id="PTHR11113:SF14">
    <property type="entry name" value="N-ACETYLGLUCOSAMINE-6-PHOSPHATE DEACETYLASE"/>
    <property type="match status" value="1"/>
</dbReference>
<dbReference type="Proteomes" id="UP000198833">
    <property type="component" value="Unassembled WGS sequence"/>
</dbReference>
<feature type="binding site" evidence="7">
    <location>
        <position position="214"/>
    </location>
    <ligand>
        <name>Zn(2+)</name>
        <dbReference type="ChEBI" id="CHEBI:29105"/>
    </ligand>
</feature>
<dbReference type="AlphaFoldDB" id="A0A1H9B726"/>
<dbReference type="NCBIfam" id="TIGR00221">
    <property type="entry name" value="nagA"/>
    <property type="match status" value="1"/>
</dbReference>
<sequence length="398" mass="45262">MKVIYSDNILHNEGMISGYIIIEKGKIINILNEFNGSYVNYKDEYILPGFIDQHVHGWGRGSLFFNKSPESLIMMVRDLPKEGVTSFLPTTTTGSVDDIYQTIDIINKVIEKNEVGAEILGIHLEGPFINPEKSGAQSKEFCIKPNLKLFKKFENKCVEPNQIRLITIAPELENAQELIEYCREKNIQVSAGHTDATFEQIIESKKWGVNGVTHMYGAMSGLHHRNLGTVGAALYDADLYCEFAKQTGITVNHEAFDIAYRIKTADKIIHSTDCLGHARQNKAYFHAKRGIWFIPQDNLIIEQNVNTGLEKKYNIDNYDDVRKLEMSYIDSVRNMVKYTKMTWEEIGKVTSLNPARYLNLENKGKIDIGKDADFTILTKDINLKATYINGQLIYTNTI</sequence>
<dbReference type="Gene3D" id="3.20.20.140">
    <property type="entry name" value="Metal-dependent hydrolases"/>
    <property type="match status" value="1"/>
</dbReference>
<protein>
    <submittedName>
        <fullName evidence="9">N-acetylglucosamine 6-phosphate deacetylase</fullName>
    </submittedName>
</protein>
<keyword evidence="2 7" id="KW-0479">Metal-binding</keyword>
<feature type="domain" description="Amidohydrolase-related" evidence="8">
    <location>
        <begin position="45"/>
        <end position="392"/>
    </location>
</feature>
<feature type="active site" description="Proton donor/acceptor" evidence="6">
    <location>
        <position position="273"/>
    </location>
</feature>
<name>A0A1H9B726_9LACT</name>
<accession>A0A1H9B726</accession>
<evidence type="ECO:0000256" key="4">
    <source>
        <dbReference type="ARBA" id="ARBA00023277"/>
    </source>
</evidence>
<gene>
    <name evidence="9" type="ORF">SAMN04488558_102182</name>
</gene>
<feature type="binding site" evidence="7">
    <location>
        <position position="193"/>
    </location>
    <ligand>
        <name>Zn(2+)</name>
        <dbReference type="ChEBI" id="CHEBI:29105"/>
    </ligand>
</feature>
<keyword evidence="3 5" id="KW-0378">Hydrolase</keyword>
<dbReference type="Pfam" id="PF01979">
    <property type="entry name" value="Amidohydro_1"/>
    <property type="match status" value="1"/>
</dbReference>
<organism evidence="9 10">
    <name type="scientific">Ignavigranum ruoffiae</name>
    <dbReference type="NCBI Taxonomy" id="89093"/>
    <lineage>
        <taxon>Bacteria</taxon>
        <taxon>Bacillati</taxon>
        <taxon>Bacillota</taxon>
        <taxon>Bacilli</taxon>
        <taxon>Lactobacillales</taxon>
        <taxon>Aerococcaceae</taxon>
        <taxon>Ignavigranum</taxon>
    </lineage>
</organism>
<evidence type="ECO:0000259" key="8">
    <source>
        <dbReference type="Pfam" id="PF01979"/>
    </source>
</evidence>
<evidence type="ECO:0000256" key="7">
    <source>
        <dbReference type="PIRSR" id="PIRSR038994-3"/>
    </source>
</evidence>
<dbReference type="PANTHER" id="PTHR11113">
    <property type="entry name" value="N-ACETYLGLUCOSAMINE-6-PHOSPHATE DEACETYLASE"/>
    <property type="match status" value="1"/>
</dbReference>
<comment type="cofactor">
    <cofactor evidence="7">
        <name>a divalent metal cation</name>
        <dbReference type="ChEBI" id="CHEBI:60240"/>
    </cofactor>
    <text evidence="7">Binds 1 divalent metal cation per subunit.</text>
</comment>
<evidence type="ECO:0000256" key="2">
    <source>
        <dbReference type="ARBA" id="ARBA00022723"/>
    </source>
</evidence>
<dbReference type="GO" id="GO:0006046">
    <property type="term" value="P:N-acetylglucosamine catabolic process"/>
    <property type="evidence" value="ECO:0007669"/>
    <property type="project" value="TreeGrafter"/>
</dbReference>
<evidence type="ECO:0000256" key="5">
    <source>
        <dbReference type="PIRNR" id="PIRNR038994"/>
    </source>
</evidence>
<dbReference type="GO" id="GO:0008448">
    <property type="term" value="F:N-acetylglucosamine-6-phosphate deacetylase activity"/>
    <property type="evidence" value="ECO:0007669"/>
    <property type="project" value="InterPro"/>
</dbReference>
<evidence type="ECO:0000256" key="3">
    <source>
        <dbReference type="ARBA" id="ARBA00022801"/>
    </source>
</evidence>
<dbReference type="InterPro" id="IPR006680">
    <property type="entry name" value="Amidohydro-rel"/>
</dbReference>
<keyword evidence="10" id="KW-1185">Reference proteome</keyword>
<dbReference type="GO" id="GO:0046872">
    <property type="term" value="F:metal ion binding"/>
    <property type="evidence" value="ECO:0007669"/>
    <property type="project" value="UniProtKB-KW"/>
</dbReference>
<comment type="similarity">
    <text evidence="1 5">Belongs to the metallo-dependent hydrolases superfamily. NagA family.</text>
</comment>
<dbReference type="RefSeq" id="WP_092570669.1">
    <property type="nucleotide sequence ID" value="NZ_FOEN01000002.1"/>
</dbReference>
<dbReference type="InterPro" id="IPR003764">
    <property type="entry name" value="GlcNAc_6-P_deAcase"/>
</dbReference>
<dbReference type="EMBL" id="FOEN01000002">
    <property type="protein sequence ID" value="SEP84635.1"/>
    <property type="molecule type" value="Genomic_DNA"/>
</dbReference>
<proteinExistence type="inferred from homology"/>
<reference evidence="9 10" key="1">
    <citation type="submission" date="2016-10" db="EMBL/GenBank/DDBJ databases">
        <authorList>
            <person name="de Groot N.N."/>
        </authorList>
    </citation>
    <scope>NUCLEOTIDE SEQUENCE [LARGE SCALE GENOMIC DNA]</scope>
    <source>
        <strain evidence="9 10">DSM 15695</strain>
    </source>
</reference>
<dbReference type="STRING" id="89093.SAMN04488558_102182"/>
<dbReference type="SUPFAM" id="SSF51338">
    <property type="entry name" value="Composite domain of metallo-dependent hydrolases"/>
    <property type="match status" value="1"/>
</dbReference>
<dbReference type="InterPro" id="IPR032466">
    <property type="entry name" value="Metal_Hydrolase"/>
</dbReference>
<keyword evidence="4 5" id="KW-0119">Carbohydrate metabolism</keyword>
<dbReference type="InterPro" id="IPR011059">
    <property type="entry name" value="Metal-dep_hydrolase_composite"/>
</dbReference>
<evidence type="ECO:0000313" key="10">
    <source>
        <dbReference type="Proteomes" id="UP000198833"/>
    </source>
</evidence>
<feature type="binding site" evidence="7">
    <location>
        <position position="125"/>
    </location>
    <ligand>
        <name>Zn(2+)</name>
        <dbReference type="ChEBI" id="CHEBI:29105"/>
    </ligand>
</feature>
<dbReference type="OrthoDB" id="9776488at2"/>
<dbReference type="SUPFAM" id="SSF51556">
    <property type="entry name" value="Metallo-dependent hydrolases"/>
    <property type="match status" value="1"/>
</dbReference>
<dbReference type="PIRSF" id="PIRSF038994">
    <property type="entry name" value="NagA"/>
    <property type="match status" value="1"/>
</dbReference>
<evidence type="ECO:0000313" key="9">
    <source>
        <dbReference type="EMBL" id="SEP84635.1"/>
    </source>
</evidence>
<evidence type="ECO:0000256" key="6">
    <source>
        <dbReference type="PIRSR" id="PIRSR038994-1"/>
    </source>
</evidence>